<name>A0A0F8YPP3_9ZZZZ</name>
<gene>
    <name evidence="1" type="ORF">LCGC14_3128990</name>
</gene>
<reference evidence="1" key="1">
    <citation type="journal article" date="2015" name="Nature">
        <title>Complex archaea that bridge the gap between prokaryotes and eukaryotes.</title>
        <authorList>
            <person name="Spang A."/>
            <person name="Saw J.H."/>
            <person name="Jorgensen S.L."/>
            <person name="Zaremba-Niedzwiedzka K."/>
            <person name="Martijn J."/>
            <person name="Lind A.E."/>
            <person name="van Eijk R."/>
            <person name="Schleper C."/>
            <person name="Guy L."/>
            <person name="Ettema T.J."/>
        </authorList>
    </citation>
    <scope>NUCLEOTIDE SEQUENCE</scope>
</reference>
<dbReference type="AlphaFoldDB" id="A0A0F8YPP3"/>
<evidence type="ECO:0000313" key="1">
    <source>
        <dbReference type="EMBL" id="KKK50041.1"/>
    </source>
</evidence>
<organism evidence="1">
    <name type="scientific">marine sediment metagenome</name>
    <dbReference type="NCBI Taxonomy" id="412755"/>
    <lineage>
        <taxon>unclassified sequences</taxon>
        <taxon>metagenomes</taxon>
        <taxon>ecological metagenomes</taxon>
    </lineage>
</organism>
<sequence>MICNNCQKPIVRDEITVWDYDDEWGGQGEKRYFCGQCEKEFYPTDDDWRKIFDDWVESK</sequence>
<proteinExistence type="predicted"/>
<comment type="caution">
    <text evidence="1">The sequence shown here is derived from an EMBL/GenBank/DDBJ whole genome shotgun (WGS) entry which is preliminary data.</text>
</comment>
<accession>A0A0F8YPP3</accession>
<dbReference type="EMBL" id="LAZR01068223">
    <property type="protein sequence ID" value="KKK50041.1"/>
    <property type="molecule type" value="Genomic_DNA"/>
</dbReference>
<protein>
    <submittedName>
        <fullName evidence="1">Uncharacterized protein</fullName>
    </submittedName>
</protein>